<evidence type="ECO:0000313" key="4">
    <source>
        <dbReference type="EMBL" id="SNV18037.1"/>
    </source>
</evidence>
<dbReference type="PANTHER" id="PTHR15462:SF19">
    <property type="entry name" value="PEPTIDASE S1 DOMAIN-CONTAINING PROTEIN"/>
    <property type="match status" value="1"/>
</dbReference>
<feature type="chain" id="PRO_5038971292" evidence="3">
    <location>
        <begin position="30"/>
        <end position="359"/>
    </location>
</feature>
<feature type="region of interest" description="Disordered" evidence="2">
    <location>
        <begin position="273"/>
        <end position="298"/>
    </location>
</feature>
<dbReference type="KEGG" id="dco:SAMEA4475696_0354"/>
<dbReference type="OrthoDB" id="5121599at2"/>
<evidence type="ECO:0000256" key="3">
    <source>
        <dbReference type="SAM" id="SignalP"/>
    </source>
</evidence>
<organism evidence="4 5">
    <name type="scientific">Dermatophilus congolensis</name>
    <dbReference type="NCBI Taxonomy" id="1863"/>
    <lineage>
        <taxon>Bacteria</taxon>
        <taxon>Bacillati</taxon>
        <taxon>Actinomycetota</taxon>
        <taxon>Actinomycetes</taxon>
        <taxon>Micrococcales</taxon>
        <taxon>Dermatophilaceae</taxon>
        <taxon>Dermatophilus</taxon>
    </lineage>
</organism>
<dbReference type="Proteomes" id="UP000242637">
    <property type="component" value="Chromosome 1"/>
</dbReference>
<evidence type="ECO:0000256" key="2">
    <source>
        <dbReference type="SAM" id="MobiDB-lite"/>
    </source>
</evidence>
<feature type="signal peptide" evidence="3">
    <location>
        <begin position="1"/>
        <end position="29"/>
    </location>
</feature>
<dbReference type="Gene3D" id="2.40.10.10">
    <property type="entry name" value="Trypsin-like serine proteases"/>
    <property type="match status" value="2"/>
</dbReference>
<keyword evidence="5" id="KW-1185">Reference proteome</keyword>
<evidence type="ECO:0000313" key="5">
    <source>
        <dbReference type="Proteomes" id="UP000242637"/>
    </source>
</evidence>
<dbReference type="STRING" id="1121387.GCA_000429885_01361"/>
<feature type="region of interest" description="Disordered" evidence="2">
    <location>
        <begin position="32"/>
        <end position="79"/>
    </location>
</feature>
<reference evidence="4 5" key="1">
    <citation type="submission" date="2017-06" db="EMBL/GenBank/DDBJ databases">
        <authorList>
            <consortium name="Pathogen Informatics"/>
        </authorList>
    </citation>
    <scope>NUCLEOTIDE SEQUENCE [LARGE SCALE GENOMIC DNA]</scope>
    <source>
        <strain evidence="4 5">NCTC13039</strain>
    </source>
</reference>
<dbReference type="EMBL" id="LT906453">
    <property type="protein sequence ID" value="SNV18037.1"/>
    <property type="molecule type" value="Genomic_DNA"/>
</dbReference>
<evidence type="ECO:0000256" key="1">
    <source>
        <dbReference type="ARBA" id="ARBA00022729"/>
    </source>
</evidence>
<gene>
    <name evidence="4" type="ORF">SAMEA4475696_00354</name>
</gene>
<sequence>MKSFTTRAARRPLIAAAIALTTLATPALAFTASANPGDQNQPSASAPAGPGASTPTGHQDPSKPFITHEFTQQKKAVTDYWTPERMKAAIDMTQDFNSDQNSPTAAPTAKPTDPPKQQNAQPMSYAGTTVPRAAAEAPRPTIGKVFFKMRGKDYVCSANSVQSKNKSVVATAGHCANDKGQYADSFMFVPAYENGKAPLGEWVGVRAYTPTDWVQRGEMNMDTAFVVIAPAEDGSKLADKVGATGVAFNQPRGQEYSAFGYPAAKPFDGQTLKSCHGKAQDDRHNSKRTSQGIPCDMTGGSSGGPWFVGNGYDPAKSVQNSVNSYGYKNTGTDMYGPYWGKEIQQAYEDASADNNTNKK</sequence>
<dbReference type="InterPro" id="IPR050966">
    <property type="entry name" value="Glutamyl_endopeptidase"/>
</dbReference>
<feature type="compositionally biased region" description="Low complexity" evidence="2">
    <location>
        <begin position="42"/>
        <end position="57"/>
    </location>
</feature>
<proteinExistence type="predicted"/>
<protein>
    <submittedName>
        <fullName evidence="4">V8-like Glu-specific endopeptidase</fullName>
    </submittedName>
</protein>
<feature type="region of interest" description="Disordered" evidence="2">
    <location>
        <begin position="95"/>
        <end position="124"/>
    </location>
</feature>
<dbReference type="PANTHER" id="PTHR15462">
    <property type="entry name" value="SERINE PROTEASE"/>
    <property type="match status" value="1"/>
</dbReference>
<accession>A0A239V736</accession>
<dbReference type="AlphaFoldDB" id="A0A239V736"/>
<dbReference type="InterPro" id="IPR043504">
    <property type="entry name" value="Peptidase_S1_PA_chymotrypsin"/>
</dbReference>
<dbReference type="InterPro" id="IPR009003">
    <property type="entry name" value="Peptidase_S1_PA"/>
</dbReference>
<keyword evidence="1 3" id="KW-0732">Signal</keyword>
<name>A0A239V736_9MICO</name>
<dbReference type="SUPFAM" id="SSF50494">
    <property type="entry name" value="Trypsin-like serine proteases"/>
    <property type="match status" value="1"/>
</dbReference>